<dbReference type="SUPFAM" id="SSF88723">
    <property type="entry name" value="PIN domain-like"/>
    <property type="match status" value="1"/>
</dbReference>
<dbReference type="InterPro" id="IPR029060">
    <property type="entry name" value="PIN-like_dom_sf"/>
</dbReference>
<dbReference type="GO" id="GO:0004540">
    <property type="term" value="F:RNA nuclease activity"/>
    <property type="evidence" value="ECO:0007669"/>
    <property type="project" value="InterPro"/>
</dbReference>
<keyword evidence="1 6" id="KW-1277">Toxin-antitoxin system</keyword>
<dbReference type="EMBL" id="JACCAE010000001">
    <property type="protein sequence ID" value="NYF98388.1"/>
    <property type="molecule type" value="Genomic_DNA"/>
</dbReference>
<dbReference type="GO" id="GO:0000287">
    <property type="term" value="F:magnesium ion binding"/>
    <property type="evidence" value="ECO:0007669"/>
    <property type="project" value="UniProtKB-UniRule"/>
</dbReference>
<keyword evidence="3 6" id="KW-0479">Metal-binding</keyword>
<comment type="caution">
    <text evidence="8">The sequence shown here is derived from an EMBL/GenBank/DDBJ whole genome shotgun (WGS) entry which is preliminary data.</text>
</comment>
<evidence type="ECO:0000256" key="2">
    <source>
        <dbReference type="ARBA" id="ARBA00022722"/>
    </source>
</evidence>
<dbReference type="EC" id="3.1.-.-" evidence="6"/>
<comment type="cofactor">
    <cofactor evidence="6">
        <name>Mg(2+)</name>
        <dbReference type="ChEBI" id="CHEBI:18420"/>
    </cofactor>
</comment>
<dbReference type="Proteomes" id="UP000554054">
    <property type="component" value="Unassembled WGS sequence"/>
</dbReference>
<sequence>MSRWYLDTSAALKLMVEESESTALADRLDTEAPDLVACLLLETELRRAAQRREVLSQERVSQFLEWVGLFEVPASLFREAGLVTGANLRSLDALHLAAAVRIGVDAVVTYDQRMAEASRALGFAVVAPG</sequence>
<protein>
    <recommendedName>
        <fullName evidence="6">Ribonuclease VapC</fullName>
        <shortName evidence="6">RNase VapC</shortName>
        <ecNumber evidence="6">3.1.-.-</ecNumber>
    </recommendedName>
    <alternativeName>
        <fullName evidence="6">Toxin VapC</fullName>
    </alternativeName>
</protein>
<dbReference type="InterPro" id="IPR022907">
    <property type="entry name" value="VapC_family"/>
</dbReference>
<dbReference type="HAMAP" id="MF_00265">
    <property type="entry name" value="VapC_Nob1"/>
    <property type="match status" value="1"/>
</dbReference>
<dbReference type="GO" id="GO:0016787">
    <property type="term" value="F:hydrolase activity"/>
    <property type="evidence" value="ECO:0007669"/>
    <property type="project" value="UniProtKB-KW"/>
</dbReference>
<evidence type="ECO:0000313" key="8">
    <source>
        <dbReference type="EMBL" id="NYF98388.1"/>
    </source>
</evidence>
<keyword evidence="5 6" id="KW-0460">Magnesium</keyword>
<evidence type="ECO:0000256" key="3">
    <source>
        <dbReference type="ARBA" id="ARBA00022723"/>
    </source>
</evidence>
<evidence type="ECO:0000259" key="7">
    <source>
        <dbReference type="Pfam" id="PF01850"/>
    </source>
</evidence>
<comment type="similarity">
    <text evidence="6">Belongs to the PINc/VapC protein family.</text>
</comment>
<dbReference type="GO" id="GO:0090729">
    <property type="term" value="F:toxin activity"/>
    <property type="evidence" value="ECO:0007669"/>
    <property type="project" value="UniProtKB-KW"/>
</dbReference>
<gene>
    <name evidence="6" type="primary">vapC</name>
    <name evidence="8" type="ORF">BJY20_001780</name>
</gene>
<dbReference type="CDD" id="cd09874">
    <property type="entry name" value="PIN_MT3492-like"/>
    <property type="match status" value="1"/>
</dbReference>
<evidence type="ECO:0000256" key="4">
    <source>
        <dbReference type="ARBA" id="ARBA00022801"/>
    </source>
</evidence>
<evidence type="ECO:0000256" key="1">
    <source>
        <dbReference type="ARBA" id="ARBA00022649"/>
    </source>
</evidence>
<feature type="domain" description="PIN" evidence="7">
    <location>
        <begin position="5"/>
        <end position="118"/>
    </location>
</feature>
<proteinExistence type="inferred from homology"/>
<keyword evidence="9" id="KW-1185">Reference proteome</keyword>
<evidence type="ECO:0000313" key="9">
    <source>
        <dbReference type="Proteomes" id="UP000554054"/>
    </source>
</evidence>
<keyword evidence="4 6" id="KW-0378">Hydrolase</keyword>
<accession>A0A852VRC5</accession>
<reference evidence="8 9" key="1">
    <citation type="submission" date="2020-07" db="EMBL/GenBank/DDBJ databases">
        <title>Sequencing the genomes of 1000 actinobacteria strains.</title>
        <authorList>
            <person name="Klenk H.-P."/>
        </authorList>
    </citation>
    <scope>NUCLEOTIDE SEQUENCE [LARGE SCALE GENOMIC DNA]</scope>
    <source>
        <strain evidence="8 9">DSM 26154</strain>
    </source>
</reference>
<dbReference type="Gene3D" id="3.40.50.1010">
    <property type="entry name" value="5'-nuclease"/>
    <property type="match status" value="1"/>
</dbReference>
<dbReference type="InterPro" id="IPR002716">
    <property type="entry name" value="PIN_dom"/>
</dbReference>
<evidence type="ECO:0000256" key="6">
    <source>
        <dbReference type="HAMAP-Rule" id="MF_00265"/>
    </source>
</evidence>
<dbReference type="RefSeq" id="WP_185991205.1">
    <property type="nucleotide sequence ID" value="NZ_JACCAE010000001.1"/>
</dbReference>
<organism evidence="8 9">
    <name type="scientific">Janibacter cremeus</name>
    <dbReference type="NCBI Taxonomy" id="1285192"/>
    <lineage>
        <taxon>Bacteria</taxon>
        <taxon>Bacillati</taxon>
        <taxon>Actinomycetota</taxon>
        <taxon>Actinomycetes</taxon>
        <taxon>Micrococcales</taxon>
        <taxon>Intrasporangiaceae</taxon>
        <taxon>Janibacter</taxon>
    </lineage>
</organism>
<dbReference type="Pfam" id="PF01850">
    <property type="entry name" value="PIN"/>
    <property type="match status" value="1"/>
</dbReference>
<feature type="binding site" evidence="6">
    <location>
        <position position="7"/>
    </location>
    <ligand>
        <name>Mg(2+)</name>
        <dbReference type="ChEBI" id="CHEBI:18420"/>
    </ligand>
</feature>
<evidence type="ECO:0000256" key="5">
    <source>
        <dbReference type="ARBA" id="ARBA00022842"/>
    </source>
</evidence>
<feature type="binding site" evidence="6">
    <location>
        <position position="92"/>
    </location>
    <ligand>
        <name>Mg(2+)</name>
        <dbReference type="ChEBI" id="CHEBI:18420"/>
    </ligand>
</feature>
<keyword evidence="2 6" id="KW-0540">Nuclease</keyword>
<comment type="function">
    <text evidence="6">Toxic component of a toxin-antitoxin (TA) system. An RNase.</text>
</comment>
<dbReference type="AlphaFoldDB" id="A0A852VRC5"/>
<keyword evidence="6" id="KW-0800">Toxin</keyword>
<name>A0A852VRC5_9MICO</name>